<keyword evidence="2" id="KW-1185">Reference proteome</keyword>
<evidence type="ECO:0000313" key="1">
    <source>
        <dbReference type="EMBL" id="KAG9068315.1"/>
    </source>
</evidence>
<proteinExistence type="predicted"/>
<dbReference type="EMBL" id="JAHRHY010000006">
    <property type="protein sequence ID" value="KAG9068315.1"/>
    <property type="molecule type" value="Genomic_DNA"/>
</dbReference>
<evidence type="ECO:0000313" key="2">
    <source>
        <dbReference type="Proteomes" id="UP000707451"/>
    </source>
</evidence>
<protein>
    <submittedName>
        <fullName evidence="1">Uncharacterized protein</fullName>
    </submittedName>
</protein>
<reference evidence="1" key="1">
    <citation type="submission" date="2021-06" db="EMBL/GenBank/DDBJ databases">
        <title>Genome Sequence of Mortierella hyaline Strain SCG-10, a Cold-Adapted, Nitrate-Reducing Fungus Isolated from Soil in Minnesota, USA.</title>
        <authorList>
            <person name="Aldossari N."/>
        </authorList>
    </citation>
    <scope>NUCLEOTIDE SEQUENCE</scope>
    <source>
        <strain evidence="1">SCG-10</strain>
    </source>
</reference>
<name>A0A9P7XW33_9FUNG</name>
<organism evidence="1 2">
    <name type="scientific">Linnemannia hyalina</name>
    <dbReference type="NCBI Taxonomy" id="64524"/>
    <lineage>
        <taxon>Eukaryota</taxon>
        <taxon>Fungi</taxon>
        <taxon>Fungi incertae sedis</taxon>
        <taxon>Mucoromycota</taxon>
        <taxon>Mortierellomycotina</taxon>
        <taxon>Mortierellomycetes</taxon>
        <taxon>Mortierellales</taxon>
        <taxon>Mortierellaceae</taxon>
        <taxon>Linnemannia</taxon>
    </lineage>
</organism>
<gene>
    <name evidence="1" type="ORF">KI688_010581</name>
</gene>
<dbReference type="Proteomes" id="UP000707451">
    <property type="component" value="Unassembled WGS sequence"/>
</dbReference>
<accession>A0A9P7XW33</accession>
<dbReference type="AlphaFoldDB" id="A0A9P7XW33"/>
<comment type="caution">
    <text evidence="1">The sequence shown here is derived from an EMBL/GenBank/DDBJ whole genome shotgun (WGS) entry which is preliminary data.</text>
</comment>
<dbReference type="OrthoDB" id="2375916at2759"/>
<sequence>MVSKVFLPNGVKAISANFTALADGTRFESTFMVNNRQFKAVVQQVDAATPLSISSAQFVLESIAYKSPGTNVEYIDCNVDVFYGDVTVNVSVFPISPVAKN</sequence>